<sequence>MKVICVLMLLLCACKAFGEGPANDLDNFEGFVQPEEEQGFEQFDELNSEVNNNNEEFNEADYMNQNEEQNEIDSEEAEDSSIDGENVSKETFEQVMSKSYDETANAPAMQGNINRTVCYLRICAWVTKKIRQYYPVSTKHNYTQHYPVTVKVPIKSHYACGQTPYNVTRPYQVKVPHNKKTCHVYHGHKYCSHKTIYEWETKFRTFTLYKPKMCTKSSFKITIVYKVRTLPGKKTIYKYRLATIKRYICSYKVGSYYNPGGWK</sequence>
<dbReference type="AlphaFoldDB" id="A0A1X7TYN2"/>
<dbReference type="InParanoid" id="A0A1X7TYN2"/>
<reference evidence="2" key="2">
    <citation type="submission" date="2017-05" db="UniProtKB">
        <authorList>
            <consortium name="EnsemblMetazoa"/>
        </authorList>
    </citation>
    <scope>IDENTIFICATION</scope>
</reference>
<evidence type="ECO:0000313" key="2">
    <source>
        <dbReference type="EnsemblMetazoa" id="Aqu2.1.20215_001"/>
    </source>
</evidence>
<dbReference type="KEGG" id="aqu:109585429"/>
<protein>
    <submittedName>
        <fullName evidence="2">Uncharacterized protein</fullName>
    </submittedName>
</protein>
<name>A0A1X7TYN2_AMPQE</name>
<evidence type="ECO:0000313" key="3">
    <source>
        <dbReference type="Proteomes" id="UP000007879"/>
    </source>
</evidence>
<keyword evidence="1" id="KW-0732">Signal</keyword>
<dbReference type="EnsemblMetazoa" id="XM_020001509.1">
    <property type="protein sequence ID" value="XP_019857068.1"/>
    <property type="gene ID" value="LOC109585429"/>
</dbReference>
<organism evidence="2">
    <name type="scientific">Amphimedon queenslandica</name>
    <name type="common">Sponge</name>
    <dbReference type="NCBI Taxonomy" id="400682"/>
    <lineage>
        <taxon>Eukaryota</taxon>
        <taxon>Metazoa</taxon>
        <taxon>Porifera</taxon>
        <taxon>Demospongiae</taxon>
        <taxon>Heteroscleromorpha</taxon>
        <taxon>Haplosclerida</taxon>
        <taxon>Niphatidae</taxon>
        <taxon>Amphimedon</taxon>
    </lineage>
</organism>
<accession>A0A1X7TYN2</accession>
<proteinExistence type="predicted"/>
<keyword evidence="3" id="KW-1185">Reference proteome</keyword>
<gene>
    <name evidence="2" type="primary">109585429</name>
</gene>
<reference evidence="3" key="1">
    <citation type="journal article" date="2010" name="Nature">
        <title>The Amphimedon queenslandica genome and the evolution of animal complexity.</title>
        <authorList>
            <person name="Srivastava M."/>
            <person name="Simakov O."/>
            <person name="Chapman J."/>
            <person name="Fahey B."/>
            <person name="Gauthier M.E."/>
            <person name="Mitros T."/>
            <person name="Richards G.S."/>
            <person name="Conaco C."/>
            <person name="Dacre M."/>
            <person name="Hellsten U."/>
            <person name="Larroux C."/>
            <person name="Putnam N.H."/>
            <person name="Stanke M."/>
            <person name="Adamska M."/>
            <person name="Darling A."/>
            <person name="Degnan S.M."/>
            <person name="Oakley T.H."/>
            <person name="Plachetzki D.C."/>
            <person name="Zhai Y."/>
            <person name="Adamski M."/>
            <person name="Calcino A."/>
            <person name="Cummins S.F."/>
            <person name="Goodstein D.M."/>
            <person name="Harris C."/>
            <person name="Jackson D.J."/>
            <person name="Leys S.P."/>
            <person name="Shu S."/>
            <person name="Woodcroft B.J."/>
            <person name="Vervoort M."/>
            <person name="Kosik K.S."/>
            <person name="Manning G."/>
            <person name="Degnan B.M."/>
            <person name="Rokhsar D.S."/>
        </authorList>
    </citation>
    <scope>NUCLEOTIDE SEQUENCE [LARGE SCALE GENOMIC DNA]</scope>
</reference>
<feature type="signal peptide" evidence="1">
    <location>
        <begin position="1"/>
        <end position="18"/>
    </location>
</feature>
<dbReference type="Proteomes" id="UP000007879">
    <property type="component" value="Unassembled WGS sequence"/>
</dbReference>
<feature type="chain" id="PRO_5012575553" evidence="1">
    <location>
        <begin position="19"/>
        <end position="263"/>
    </location>
</feature>
<evidence type="ECO:0000256" key="1">
    <source>
        <dbReference type="SAM" id="SignalP"/>
    </source>
</evidence>
<dbReference type="EnsemblMetazoa" id="Aqu2.1.20215_001">
    <property type="protein sequence ID" value="Aqu2.1.20215_001"/>
    <property type="gene ID" value="Aqu2.1.20215"/>
</dbReference>